<keyword evidence="5" id="KW-0378">Hydrolase</keyword>
<comment type="similarity">
    <text evidence="2">Belongs to the 'GDSL' lipolytic enzyme family.</text>
</comment>
<comment type="subcellular location">
    <subcellularLocation>
        <location evidence="1">Secreted</location>
    </subcellularLocation>
</comment>
<keyword evidence="6" id="KW-0442">Lipid degradation</keyword>
<evidence type="ECO:0000313" key="10">
    <source>
        <dbReference type="Proteomes" id="UP001558713"/>
    </source>
</evidence>
<evidence type="ECO:0000256" key="2">
    <source>
        <dbReference type="ARBA" id="ARBA00008668"/>
    </source>
</evidence>
<proteinExistence type="inferred from homology"/>
<keyword evidence="7" id="KW-0443">Lipid metabolism</keyword>
<dbReference type="SUPFAM" id="SSF52266">
    <property type="entry name" value="SGNH hydrolase"/>
    <property type="match status" value="1"/>
</dbReference>
<organism evidence="9 10">
    <name type="scientific">Cardamine amara subsp. amara</name>
    <dbReference type="NCBI Taxonomy" id="228776"/>
    <lineage>
        <taxon>Eukaryota</taxon>
        <taxon>Viridiplantae</taxon>
        <taxon>Streptophyta</taxon>
        <taxon>Embryophyta</taxon>
        <taxon>Tracheophyta</taxon>
        <taxon>Spermatophyta</taxon>
        <taxon>Magnoliopsida</taxon>
        <taxon>eudicotyledons</taxon>
        <taxon>Gunneridae</taxon>
        <taxon>Pentapetalae</taxon>
        <taxon>rosids</taxon>
        <taxon>malvids</taxon>
        <taxon>Brassicales</taxon>
        <taxon>Brassicaceae</taxon>
        <taxon>Cardamineae</taxon>
        <taxon>Cardamine</taxon>
    </lineage>
</organism>
<dbReference type="InterPro" id="IPR036514">
    <property type="entry name" value="SGNH_hydro_sf"/>
</dbReference>
<reference evidence="9 10" key="1">
    <citation type="submission" date="2024-04" db="EMBL/GenBank/DDBJ databases">
        <title>Genome assembly C_amara_ONT_v2.</title>
        <authorList>
            <person name="Yant L."/>
            <person name="Moore C."/>
            <person name="Slenker M."/>
        </authorList>
    </citation>
    <scope>NUCLEOTIDE SEQUENCE [LARGE SCALE GENOMIC DNA]</scope>
    <source>
        <tissue evidence="9">Leaf</tissue>
    </source>
</reference>
<dbReference type="GO" id="GO:0016787">
    <property type="term" value="F:hydrolase activity"/>
    <property type="evidence" value="ECO:0007669"/>
    <property type="project" value="UniProtKB-KW"/>
</dbReference>
<protein>
    <submittedName>
        <fullName evidence="9">GDSL esterase/lipase</fullName>
    </submittedName>
</protein>
<evidence type="ECO:0000256" key="3">
    <source>
        <dbReference type="ARBA" id="ARBA00022525"/>
    </source>
</evidence>
<keyword evidence="4 8" id="KW-0732">Signal</keyword>
<dbReference type="InterPro" id="IPR001087">
    <property type="entry name" value="GDSL"/>
</dbReference>
<evidence type="ECO:0000256" key="7">
    <source>
        <dbReference type="ARBA" id="ARBA00023098"/>
    </source>
</evidence>
<dbReference type="Pfam" id="PF00657">
    <property type="entry name" value="Lipase_GDSL"/>
    <property type="match status" value="1"/>
</dbReference>
<comment type="caution">
    <text evidence="9">The sequence shown here is derived from an EMBL/GenBank/DDBJ whole genome shotgun (WGS) entry which is preliminary data.</text>
</comment>
<dbReference type="AlphaFoldDB" id="A0ABD0ZVL7"/>
<dbReference type="GO" id="GO:0016042">
    <property type="term" value="P:lipid catabolic process"/>
    <property type="evidence" value="ECO:0007669"/>
    <property type="project" value="UniProtKB-KW"/>
</dbReference>
<dbReference type="EMBL" id="JBANAX010000748">
    <property type="protein sequence ID" value="KAL1194709.1"/>
    <property type="molecule type" value="Genomic_DNA"/>
</dbReference>
<dbReference type="PANTHER" id="PTHR45650:SF4">
    <property type="entry name" value="GDSL-LIKE LIPASE_ACYLHYDROLASE FAMILY PROTEIN, EXPRESSED"/>
    <property type="match status" value="1"/>
</dbReference>
<dbReference type="InterPro" id="IPR051238">
    <property type="entry name" value="GDSL_esterase/lipase"/>
</dbReference>
<gene>
    <name evidence="9" type="ORF">V5N11_031528</name>
</gene>
<keyword evidence="3" id="KW-0964">Secreted</keyword>
<evidence type="ECO:0000256" key="1">
    <source>
        <dbReference type="ARBA" id="ARBA00004613"/>
    </source>
</evidence>
<name>A0ABD0ZVL7_CARAN</name>
<evidence type="ECO:0000256" key="4">
    <source>
        <dbReference type="ARBA" id="ARBA00022729"/>
    </source>
</evidence>
<keyword evidence="10" id="KW-1185">Reference proteome</keyword>
<evidence type="ECO:0000256" key="8">
    <source>
        <dbReference type="SAM" id="SignalP"/>
    </source>
</evidence>
<dbReference type="Proteomes" id="UP001558713">
    <property type="component" value="Unassembled WGS sequence"/>
</dbReference>
<sequence>MSLLFFLHQVIALSLLFFSEVCLAGKKVPANFVFGDSLVDAGNNNYLVTLSKANYNPNGIDFGSPTGRYTNGRTIVDIVSQALGSEELTPPYLAPTTRGSLILNGVNYASGASGILNSTGKLFGERINVDAQLDNFANTRQDIISWIGESAATKLFRSAIFSVTTGSNDLINNYFTPVVSTVERKVVPPEVFVDTMITKFRLQLTRLYQLGARKIVVINVGPVGCIPFERESDPTAENECSVEPNEMAQMYNLQLKSVLKDLNANLTGSRFVYADVFRIVNDILQNYSSYGFESEKVPCCSLVGKVGGLIPCGPSSKVCMDRSKYVFWDPYHPTEAANVIIARRLLSGDTSDIFPINIRQLAHLKINA</sequence>
<feature type="signal peptide" evidence="8">
    <location>
        <begin position="1"/>
        <end position="24"/>
    </location>
</feature>
<dbReference type="GO" id="GO:0005576">
    <property type="term" value="C:extracellular region"/>
    <property type="evidence" value="ECO:0007669"/>
    <property type="project" value="UniProtKB-SubCell"/>
</dbReference>
<evidence type="ECO:0000256" key="5">
    <source>
        <dbReference type="ARBA" id="ARBA00022801"/>
    </source>
</evidence>
<dbReference type="Gene3D" id="3.40.50.1110">
    <property type="entry name" value="SGNH hydrolase"/>
    <property type="match status" value="1"/>
</dbReference>
<evidence type="ECO:0000256" key="6">
    <source>
        <dbReference type="ARBA" id="ARBA00022963"/>
    </source>
</evidence>
<evidence type="ECO:0000313" key="9">
    <source>
        <dbReference type="EMBL" id="KAL1194709.1"/>
    </source>
</evidence>
<accession>A0ABD0ZVL7</accession>
<dbReference type="CDD" id="cd01837">
    <property type="entry name" value="SGNH_plant_lipase_like"/>
    <property type="match status" value="1"/>
</dbReference>
<dbReference type="PANTHER" id="PTHR45650">
    <property type="entry name" value="GDSL-LIKE LIPASE/ACYLHYDROLASE-RELATED"/>
    <property type="match status" value="1"/>
</dbReference>
<dbReference type="InterPro" id="IPR035669">
    <property type="entry name" value="SGNH_plant_lipase-like"/>
</dbReference>
<feature type="chain" id="PRO_5044878102" evidence="8">
    <location>
        <begin position="25"/>
        <end position="368"/>
    </location>
</feature>